<organism evidence="2 3">
    <name type="scientific">Nitzschia inconspicua</name>
    <dbReference type="NCBI Taxonomy" id="303405"/>
    <lineage>
        <taxon>Eukaryota</taxon>
        <taxon>Sar</taxon>
        <taxon>Stramenopiles</taxon>
        <taxon>Ochrophyta</taxon>
        <taxon>Bacillariophyta</taxon>
        <taxon>Bacillariophyceae</taxon>
        <taxon>Bacillariophycidae</taxon>
        <taxon>Bacillariales</taxon>
        <taxon>Bacillariaceae</taxon>
        <taxon>Nitzschia</taxon>
    </lineage>
</organism>
<protein>
    <submittedName>
        <fullName evidence="2">Uncharacterized protein</fullName>
    </submittedName>
</protein>
<accession>A0A9K3Q771</accession>
<feature type="region of interest" description="Disordered" evidence="1">
    <location>
        <begin position="90"/>
        <end position="111"/>
    </location>
</feature>
<evidence type="ECO:0000256" key="1">
    <source>
        <dbReference type="SAM" id="MobiDB-lite"/>
    </source>
</evidence>
<reference evidence="2" key="1">
    <citation type="journal article" date="2021" name="Sci. Rep.">
        <title>Diploid genomic architecture of Nitzschia inconspicua, an elite biomass production diatom.</title>
        <authorList>
            <person name="Oliver A."/>
            <person name="Podell S."/>
            <person name="Pinowska A."/>
            <person name="Traller J.C."/>
            <person name="Smith S.R."/>
            <person name="McClure R."/>
            <person name="Beliaev A."/>
            <person name="Bohutskyi P."/>
            <person name="Hill E.A."/>
            <person name="Rabines A."/>
            <person name="Zheng H."/>
            <person name="Allen L.Z."/>
            <person name="Kuo A."/>
            <person name="Grigoriev I.V."/>
            <person name="Allen A.E."/>
            <person name="Hazlebeck D."/>
            <person name="Allen E.E."/>
        </authorList>
    </citation>
    <scope>NUCLEOTIDE SEQUENCE</scope>
    <source>
        <strain evidence="2">Hildebrandi</strain>
    </source>
</reference>
<sequence>MPLKQEAPVKPSLSEVGVDDVPSVLFLDTNRIKTCLYREQENMARLKPPALQLIATTTALFLQSLVVGVVGCDGEFGTADKNTTEAGADVVASSDTPLRQSKRRRMVSSSSATLRTNVKAAPTLVTLETLRQNVKNNPTALEFLSEPLRQIKDRSPSTPYQSTTTVAAAKRKSKKAERINPLMSNKLSADLGNDSDEIAKLTAAAASATTESQLLLRTSSRRTIQEDDEDYD</sequence>
<feature type="compositionally biased region" description="Polar residues" evidence="1">
    <location>
        <begin position="156"/>
        <end position="166"/>
    </location>
</feature>
<proteinExistence type="predicted"/>
<evidence type="ECO:0000313" key="3">
    <source>
        <dbReference type="Proteomes" id="UP000693970"/>
    </source>
</evidence>
<feature type="region of interest" description="Disordered" evidence="1">
    <location>
        <begin position="153"/>
        <end position="176"/>
    </location>
</feature>
<dbReference type="Proteomes" id="UP000693970">
    <property type="component" value="Unassembled WGS sequence"/>
</dbReference>
<keyword evidence="3" id="KW-1185">Reference proteome</keyword>
<name>A0A9K3Q771_9STRA</name>
<evidence type="ECO:0000313" key="2">
    <source>
        <dbReference type="EMBL" id="KAG7373558.1"/>
    </source>
</evidence>
<reference evidence="2" key="2">
    <citation type="submission" date="2021-04" db="EMBL/GenBank/DDBJ databases">
        <authorList>
            <person name="Podell S."/>
        </authorList>
    </citation>
    <scope>NUCLEOTIDE SEQUENCE</scope>
    <source>
        <strain evidence="2">Hildebrandi</strain>
    </source>
</reference>
<gene>
    <name evidence="2" type="ORF">IV203_034282</name>
</gene>
<dbReference type="AlphaFoldDB" id="A0A9K3Q771"/>
<comment type="caution">
    <text evidence="2">The sequence shown here is derived from an EMBL/GenBank/DDBJ whole genome shotgun (WGS) entry which is preliminary data.</text>
</comment>
<dbReference type="EMBL" id="JAGRRH010000002">
    <property type="protein sequence ID" value="KAG7373558.1"/>
    <property type="molecule type" value="Genomic_DNA"/>
</dbReference>
<dbReference type="OrthoDB" id="55432at2759"/>